<evidence type="ECO:0000256" key="18">
    <source>
        <dbReference type="HAMAP-Rule" id="MF_01631"/>
    </source>
</evidence>
<evidence type="ECO:0000256" key="10">
    <source>
        <dbReference type="ARBA" id="ARBA00022960"/>
    </source>
</evidence>
<keyword evidence="14 18" id="KW-0961">Cell wall biogenesis/degradation</keyword>
<keyword evidence="13 18" id="KW-0012">Acyltransferase</keyword>
<evidence type="ECO:0000256" key="11">
    <source>
        <dbReference type="ARBA" id="ARBA00022984"/>
    </source>
</evidence>
<keyword evidence="10 18" id="KW-0133">Cell shape</keyword>
<dbReference type="HAMAP" id="MF_01631">
    <property type="entry name" value="GlmU"/>
    <property type="match status" value="1"/>
</dbReference>
<evidence type="ECO:0000256" key="12">
    <source>
        <dbReference type="ARBA" id="ARBA00023268"/>
    </source>
</evidence>
<sequence>MTASSTTTPARAVILAAGRGTRMKSAHPKAMQRLGNQPLVAHLLAAAQQVFDSITVIVGPEMAALEEAVQPHATTTQHERRGTGHAAAQAAPRFGAPPGQAVGDVMVLCADNPLMTAATMERALQARRQPGVSLVLVTMRPNVPGRYGRVILNKAGLVERIVEHADATAGERALTLCNAGSVCANGDDLARWLGALTPANAQGELYLTDVVAQAAQEGHVVHLEISEDEAMGINDRAQLAMAEAALQKRLRAAAMAGGATLVAPETVFLSADTQLGPDSVVEPNVFFGPGVVVEGGATIRAFSHLEGCTVGEGSVVGPYARLRPGTKCAPQSHVGNFVELKNTHLGQGSKANHLSYLGDADIGPGTNIGAGTVTCNYDGFGKHRTVIGQGAFVGSDSILVAPVRVGDGALVGAGSVITEDVPDEALALGRARQANRPGRAPLLRRRLAARAAQGKAPKSDKGSTKD</sequence>
<dbReference type="RefSeq" id="WP_141443915.1">
    <property type="nucleotide sequence ID" value="NZ_CP038231.1"/>
</dbReference>
<dbReference type="AlphaFoldDB" id="A0A4Y6UCU3"/>
<evidence type="ECO:0000256" key="6">
    <source>
        <dbReference type="ARBA" id="ARBA00022695"/>
    </source>
</evidence>
<protein>
    <recommendedName>
        <fullName evidence="18">Bifunctional protein GlmU</fullName>
    </recommendedName>
    <domain>
        <recommendedName>
            <fullName evidence="18">UDP-N-acetylglucosamine pyrophosphorylase</fullName>
            <ecNumber evidence="18">2.7.7.23</ecNumber>
        </recommendedName>
        <alternativeName>
            <fullName evidence="18">N-acetylglucosamine-1-phosphate uridyltransferase</fullName>
        </alternativeName>
    </domain>
    <domain>
        <recommendedName>
            <fullName evidence="18">Glucosamine-1-phosphate N-acetyltransferase</fullName>
            <ecNumber evidence="18">2.3.1.157</ecNumber>
        </recommendedName>
    </domain>
</protein>
<feature type="binding site" evidence="18">
    <location>
        <position position="148"/>
    </location>
    <ligand>
        <name>UDP-N-acetyl-alpha-D-glucosamine</name>
        <dbReference type="ChEBI" id="CHEBI:57705"/>
    </ligand>
</feature>
<feature type="binding site" evidence="18">
    <location>
        <position position="77"/>
    </location>
    <ligand>
        <name>UDP-N-acetyl-alpha-D-glucosamine</name>
        <dbReference type="ChEBI" id="CHEBI:57705"/>
    </ligand>
</feature>
<evidence type="ECO:0000313" key="22">
    <source>
        <dbReference type="Proteomes" id="UP000318709"/>
    </source>
</evidence>
<dbReference type="OrthoDB" id="9775031at2"/>
<comment type="catalytic activity">
    <reaction evidence="16 18">
        <text>N-acetyl-alpha-D-glucosamine 1-phosphate + UTP + H(+) = UDP-N-acetyl-alpha-D-glucosamine + diphosphate</text>
        <dbReference type="Rhea" id="RHEA:13509"/>
        <dbReference type="ChEBI" id="CHEBI:15378"/>
        <dbReference type="ChEBI" id="CHEBI:33019"/>
        <dbReference type="ChEBI" id="CHEBI:46398"/>
        <dbReference type="ChEBI" id="CHEBI:57705"/>
        <dbReference type="ChEBI" id="CHEBI:57776"/>
        <dbReference type="EC" id="2.7.7.23"/>
    </reaction>
</comment>
<dbReference type="PANTHER" id="PTHR43584">
    <property type="entry name" value="NUCLEOTIDYL TRANSFERASE"/>
    <property type="match status" value="1"/>
</dbReference>
<comment type="catalytic activity">
    <reaction evidence="15 18">
        <text>alpha-D-glucosamine 1-phosphate + acetyl-CoA = N-acetyl-alpha-D-glucosamine 1-phosphate + CoA + H(+)</text>
        <dbReference type="Rhea" id="RHEA:13725"/>
        <dbReference type="ChEBI" id="CHEBI:15378"/>
        <dbReference type="ChEBI" id="CHEBI:57287"/>
        <dbReference type="ChEBI" id="CHEBI:57288"/>
        <dbReference type="ChEBI" id="CHEBI:57776"/>
        <dbReference type="ChEBI" id="CHEBI:58516"/>
        <dbReference type="EC" id="2.3.1.157"/>
    </reaction>
</comment>
<dbReference type="Gene3D" id="2.160.10.10">
    <property type="entry name" value="Hexapeptide repeat proteins"/>
    <property type="match status" value="1"/>
</dbReference>
<feature type="binding site" evidence="18">
    <location>
        <begin position="15"/>
        <end position="18"/>
    </location>
    <ligand>
        <name>UDP-N-acetyl-alpha-D-glucosamine</name>
        <dbReference type="ChEBI" id="CHEBI:57705"/>
    </ligand>
</feature>
<dbReference type="UniPathway" id="UPA00113">
    <property type="reaction ID" value="UER00532"/>
</dbReference>
<comment type="subunit">
    <text evidence="18">Homotrimer.</text>
</comment>
<evidence type="ECO:0000256" key="5">
    <source>
        <dbReference type="ARBA" id="ARBA00022679"/>
    </source>
</evidence>
<feature type="binding site" evidence="18">
    <location>
        <position position="341"/>
    </location>
    <ligand>
        <name>UDP-N-acetyl-alpha-D-glucosamine</name>
        <dbReference type="ChEBI" id="CHEBI:57705"/>
    </ligand>
</feature>
<keyword evidence="4 18" id="KW-0963">Cytoplasm</keyword>
<dbReference type="SUPFAM" id="SSF51161">
    <property type="entry name" value="Trimeric LpxA-like enzymes"/>
    <property type="match status" value="1"/>
</dbReference>
<dbReference type="InterPro" id="IPR005882">
    <property type="entry name" value="Bifunctional_GlmU"/>
</dbReference>
<name>A0A4Y6UCU3_9PROT</name>
<dbReference type="GO" id="GO:0008360">
    <property type="term" value="P:regulation of cell shape"/>
    <property type="evidence" value="ECO:0007669"/>
    <property type="project" value="UniProtKB-KW"/>
</dbReference>
<evidence type="ECO:0000256" key="4">
    <source>
        <dbReference type="ARBA" id="ARBA00022490"/>
    </source>
</evidence>
<dbReference type="InterPro" id="IPR018357">
    <property type="entry name" value="Hexapep_transf_CS"/>
</dbReference>
<dbReference type="InterPro" id="IPR001451">
    <property type="entry name" value="Hexapep"/>
</dbReference>
<feature type="region of interest" description="Disordered" evidence="19">
    <location>
        <begin position="71"/>
        <end position="95"/>
    </location>
</feature>
<dbReference type="GO" id="GO:0006048">
    <property type="term" value="P:UDP-N-acetylglucosamine biosynthetic process"/>
    <property type="evidence" value="ECO:0007669"/>
    <property type="project" value="UniProtKB-UniPathway"/>
</dbReference>
<dbReference type="UniPathway" id="UPA00973"/>
<dbReference type="InterPro" id="IPR011004">
    <property type="entry name" value="Trimer_LpxA-like_sf"/>
</dbReference>
<feature type="region of interest" description="N-acetyltransferase" evidence="18">
    <location>
        <begin position="258"/>
        <end position="466"/>
    </location>
</feature>
<feature type="binding site" evidence="18">
    <location>
        <position position="430"/>
    </location>
    <ligand>
        <name>acetyl-CoA</name>
        <dbReference type="ChEBI" id="CHEBI:57288"/>
    </ligand>
</feature>
<dbReference type="GO" id="GO:0005737">
    <property type="term" value="C:cytoplasm"/>
    <property type="evidence" value="ECO:0007669"/>
    <property type="project" value="UniProtKB-SubCell"/>
</dbReference>
<dbReference type="Pfam" id="PF12804">
    <property type="entry name" value="NTP_transf_3"/>
    <property type="match status" value="1"/>
</dbReference>
<comment type="subcellular location">
    <subcellularLocation>
        <location evidence="1 18">Cytoplasm</location>
    </subcellularLocation>
</comment>
<comment type="pathway">
    <text evidence="18">Bacterial outer membrane biogenesis; LPS lipid A biosynthesis.</text>
</comment>
<feature type="domain" description="MobA-like NTP transferase" evidence="20">
    <location>
        <begin position="12"/>
        <end position="172"/>
    </location>
</feature>
<dbReference type="GO" id="GO:0000287">
    <property type="term" value="F:magnesium ion binding"/>
    <property type="evidence" value="ECO:0007669"/>
    <property type="project" value="UniProtKB-UniRule"/>
</dbReference>
<dbReference type="GO" id="GO:0003977">
    <property type="term" value="F:UDP-N-acetylglucosamine diphosphorylase activity"/>
    <property type="evidence" value="ECO:0007669"/>
    <property type="project" value="UniProtKB-UniRule"/>
</dbReference>
<comment type="similarity">
    <text evidence="2 18">In the C-terminal section; belongs to the transferase hexapeptide repeat family.</text>
</comment>
<feature type="binding site" evidence="18">
    <location>
        <position position="163"/>
    </location>
    <ligand>
        <name>UDP-N-acetyl-alpha-D-glucosamine</name>
        <dbReference type="ChEBI" id="CHEBI:57705"/>
    </ligand>
</feature>
<evidence type="ECO:0000256" key="14">
    <source>
        <dbReference type="ARBA" id="ARBA00023316"/>
    </source>
</evidence>
<keyword evidence="8 18" id="KW-0677">Repeat</keyword>
<keyword evidence="12 18" id="KW-0511">Multifunctional enzyme</keyword>
<dbReference type="PROSITE" id="PS00101">
    <property type="entry name" value="HEXAPEP_TRANSFERASES"/>
    <property type="match status" value="1"/>
</dbReference>
<feature type="compositionally biased region" description="Basic and acidic residues" evidence="19">
    <location>
        <begin position="457"/>
        <end position="466"/>
    </location>
</feature>
<dbReference type="InterPro" id="IPR050065">
    <property type="entry name" value="GlmU-like"/>
</dbReference>
<dbReference type="EC" id="2.3.1.157" evidence="18"/>
<organism evidence="21 22">
    <name type="scientific">Formicincola oecophyllae</name>
    <dbReference type="NCBI Taxonomy" id="2558361"/>
    <lineage>
        <taxon>Bacteria</taxon>
        <taxon>Pseudomonadati</taxon>
        <taxon>Pseudomonadota</taxon>
        <taxon>Alphaproteobacteria</taxon>
        <taxon>Acetobacterales</taxon>
        <taxon>Acetobacteraceae</taxon>
        <taxon>Formicincola</taxon>
    </lineage>
</organism>
<comment type="pathway">
    <text evidence="18">Nucleotide-sugar biosynthesis; UDP-N-acetyl-alpha-D-glucosamine biosynthesis; N-acetyl-alpha-D-glucosamine 1-phosphate from alpha-D-glucosamine 6-phosphate (route II): step 2/2.</text>
</comment>
<evidence type="ECO:0000256" key="2">
    <source>
        <dbReference type="ARBA" id="ARBA00007707"/>
    </source>
</evidence>
<dbReference type="KEGG" id="swf:E3E12_08450"/>
<dbReference type="InterPro" id="IPR025877">
    <property type="entry name" value="MobA-like_NTP_Trfase"/>
</dbReference>
<dbReference type="GO" id="GO:0009252">
    <property type="term" value="P:peptidoglycan biosynthetic process"/>
    <property type="evidence" value="ECO:0007669"/>
    <property type="project" value="UniProtKB-UniRule"/>
</dbReference>
<dbReference type="Pfam" id="PF00132">
    <property type="entry name" value="Hexapep"/>
    <property type="match status" value="1"/>
</dbReference>
<keyword evidence="22" id="KW-1185">Reference proteome</keyword>
<reference evidence="21 22" key="1">
    <citation type="submission" date="2019-03" db="EMBL/GenBank/DDBJ databases">
        <title>The complete genome sequence of Swingsia_sp. F3b2 LMG30590(T).</title>
        <authorList>
            <person name="Chua K.-O."/>
            <person name="Chan K.-G."/>
            <person name="See-Too W.-S."/>
        </authorList>
    </citation>
    <scope>NUCLEOTIDE SEQUENCE [LARGE SCALE GENOMIC DNA]</scope>
    <source>
        <strain evidence="21 22">F3b2</strain>
    </source>
</reference>
<comment type="caution">
    <text evidence="18">Lacks conserved residue(s) required for the propagation of feature annotation.</text>
</comment>
<feature type="region of interest" description="Disordered" evidence="19">
    <location>
        <begin position="447"/>
        <end position="466"/>
    </location>
</feature>
<dbReference type="CDD" id="cd03353">
    <property type="entry name" value="LbH_GlmU_C"/>
    <property type="match status" value="1"/>
</dbReference>
<keyword evidence="9 18" id="KW-0460">Magnesium</keyword>
<dbReference type="EC" id="2.7.7.23" evidence="18"/>
<feature type="active site" description="Proton acceptor" evidence="18">
    <location>
        <position position="353"/>
    </location>
</feature>
<evidence type="ECO:0000313" key="21">
    <source>
        <dbReference type="EMBL" id="QDH14211.1"/>
    </source>
</evidence>
<dbReference type="InterPro" id="IPR038009">
    <property type="entry name" value="GlmU_C_LbH"/>
</dbReference>
<dbReference type="PANTHER" id="PTHR43584:SF3">
    <property type="entry name" value="BIFUNCTIONAL PROTEIN GLMU"/>
    <property type="match status" value="1"/>
</dbReference>
<feature type="binding site" evidence="18">
    <location>
        <position position="356"/>
    </location>
    <ligand>
        <name>UDP-N-acetyl-alpha-D-glucosamine</name>
        <dbReference type="ChEBI" id="CHEBI:57705"/>
    </ligand>
</feature>
<accession>A0A4Y6UCU3</accession>
<feature type="compositionally biased region" description="Low complexity" evidence="19">
    <location>
        <begin position="86"/>
        <end position="95"/>
    </location>
</feature>
<dbReference type="NCBIfam" id="NF010933">
    <property type="entry name" value="PRK14353.1"/>
    <property type="match status" value="1"/>
</dbReference>
<feature type="binding site" evidence="18">
    <location>
        <position position="234"/>
    </location>
    <ligand>
        <name>UDP-N-acetyl-alpha-D-glucosamine</name>
        <dbReference type="ChEBI" id="CHEBI:57705"/>
    </ligand>
</feature>
<feature type="binding site" evidence="18">
    <location>
        <position position="111"/>
    </location>
    <ligand>
        <name>Mg(2+)</name>
        <dbReference type="ChEBI" id="CHEBI:18420"/>
    </ligand>
</feature>
<feature type="binding site" evidence="18">
    <location>
        <begin position="82"/>
        <end position="83"/>
    </location>
    <ligand>
        <name>UDP-N-acetyl-alpha-D-glucosamine</name>
        <dbReference type="ChEBI" id="CHEBI:57705"/>
    </ligand>
</feature>
<dbReference type="GO" id="GO:0019134">
    <property type="term" value="F:glucosamine-1-phosphate N-acetyltransferase activity"/>
    <property type="evidence" value="ECO:0007669"/>
    <property type="project" value="UniProtKB-UniRule"/>
</dbReference>
<dbReference type="NCBIfam" id="TIGR01173">
    <property type="entry name" value="glmU"/>
    <property type="match status" value="1"/>
</dbReference>
<feature type="region of interest" description="Pyrophosphorylase" evidence="18">
    <location>
        <begin position="1"/>
        <end position="236"/>
    </location>
</feature>
<keyword evidence="11 18" id="KW-0573">Peptidoglycan synthesis</keyword>
<feature type="region of interest" description="Linker" evidence="18">
    <location>
        <begin position="237"/>
        <end position="257"/>
    </location>
</feature>
<comment type="pathway">
    <text evidence="18">Nucleotide-sugar biosynthesis; UDP-N-acetyl-alpha-D-glucosamine biosynthesis; UDP-N-acetyl-alpha-D-glucosamine from N-acetyl-alpha-D-glucosamine 1-phosphate: step 1/1.</text>
</comment>
<feature type="binding site" evidence="18">
    <location>
        <position position="370"/>
    </location>
    <ligand>
        <name>acetyl-CoA</name>
        <dbReference type="ChEBI" id="CHEBI:57288"/>
    </ligand>
</feature>
<evidence type="ECO:0000256" key="19">
    <source>
        <dbReference type="SAM" id="MobiDB-lite"/>
    </source>
</evidence>
<dbReference type="GO" id="GO:0071555">
    <property type="term" value="P:cell wall organization"/>
    <property type="evidence" value="ECO:0007669"/>
    <property type="project" value="UniProtKB-KW"/>
</dbReference>
<dbReference type="InterPro" id="IPR029044">
    <property type="entry name" value="Nucleotide-diphossugar_trans"/>
</dbReference>
<comment type="cofactor">
    <cofactor evidence="18">
        <name>Mg(2+)</name>
        <dbReference type="ChEBI" id="CHEBI:18420"/>
    </cofactor>
    <text evidence="18">Binds 1 Mg(2+) ion per subunit.</text>
</comment>
<evidence type="ECO:0000256" key="1">
    <source>
        <dbReference type="ARBA" id="ARBA00004496"/>
    </source>
</evidence>
<feature type="binding site" evidence="18">
    <location>
        <position position="178"/>
    </location>
    <ligand>
        <name>UDP-N-acetyl-alpha-D-glucosamine</name>
        <dbReference type="ChEBI" id="CHEBI:57705"/>
    </ligand>
</feature>
<feature type="binding site" evidence="18">
    <location>
        <position position="234"/>
    </location>
    <ligand>
        <name>Mg(2+)</name>
        <dbReference type="ChEBI" id="CHEBI:18420"/>
    </ligand>
</feature>
<evidence type="ECO:0000256" key="9">
    <source>
        <dbReference type="ARBA" id="ARBA00022842"/>
    </source>
</evidence>
<feature type="binding site" evidence="18">
    <location>
        <position position="413"/>
    </location>
    <ligand>
        <name>acetyl-CoA</name>
        <dbReference type="ChEBI" id="CHEBI:57288"/>
    </ligand>
</feature>
<dbReference type="SUPFAM" id="SSF53448">
    <property type="entry name" value="Nucleotide-diphospho-sugar transferases"/>
    <property type="match status" value="1"/>
</dbReference>
<evidence type="ECO:0000256" key="15">
    <source>
        <dbReference type="ARBA" id="ARBA00048247"/>
    </source>
</evidence>
<feature type="binding site" evidence="18">
    <location>
        <position position="367"/>
    </location>
    <ligand>
        <name>UDP-N-acetyl-alpha-D-glucosamine</name>
        <dbReference type="ChEBI" id="CHEBI:57705"/>
    </ligand>
</feature>
<keyword evidence="6 18" id="KW-0548">Nucleotidyltransferase</keyword>
<dbReference type="Proteomes" id="UP000318709">
    <property type="component" value="Chromosome"/>
</dbReference>
<evidence type="ECO:0000256" key="3">
    <source>
        <dbReference type="ARBA" id="ARBA00007947"/>
    </source>
</evidence>
<evidence type="ECO:0000256" key="7">
    <source>
        <dbReference type="ARBA" id="ARBA00022723"/>
    </source>
</evidence>
<dbReference type="EMBL" id="CP038231">
    <property type="protein sequence ID" value="QDH14211.1"/>
    <property type="molecule type" value="Genomic_DNA"/>
</dbReference>
<evidence type="ECO:0000256" key="17">
    <source>
        <dbReference type="ARBA" id="ARBA00049628"/>
    </source>
</evidence>
<dbReference type="GO" id="GO:0016020">
    <property type="term" value="C:membrane"/>
    <property type="evidence" value="ECO:0007669"/>
    <property type="project" value="GOC"/>
</dbReference>
<proteinExistence type="inferred from homology"/>
<evidence type="ECO:0000256" key="8">
    <source>
        <dbReference type="ARBA" id="ARBA00022737"/>
    </source>
</evidence>
<evidence type="ECO:0000256" key="16">
    <source>
        <dbReference type="ARBA" id="ARBA00048493"/>
    </source>
</evidence>
<dbReference type="Gene3D" id="3.90.550.10">
    <property type="entry name" value="Spore Coat Polysaccharide Biosynthesis Protein SpsA, Chain A"/>
    <property type="match status" value="1"/>
</dbReference>
<dbReference type="CDD" id="cd02540">
    <property type="entry name" value="GT2_GlmU_N_bac"/>
    <property type="match status" value="1"/>
</dbReference>
<evidence type="ECO:0000256" key="13">
    <source>
        <dbReference type="ARBA" id="ARBA00023315"/>
    </source>
</evidence>
<dbReference type="GO" id="GO:0009245">
    <property type="term" value="P:lipid A biosynthetic process"/>
    <property type="evidence" value="ECO:0007669"/>
    <property type="project" value="UniProtKB-UniRule"/>
</dbReference>
<evidence type="ECO:0000259" key="20">
    <source>
        <dbReference type="Pfam" id="PF12804"/>
    </source>
</evidence>
<dbReference type="GO" id="GO:0000902">
    <property type="term" value="P:cell morphogenesis"/>
    <property type="evidence" value="ECO:0007669"/>
    <property type="project" value="UniProtKB-UniRule"/>
</dbReference>
<gene>
    <name evidence="18 21" type="primary">glmU</name>
    <name evidence="21" type="ORF">E3E12_08450</name>
</gene>
<feature type="binding site" evidence="18">
    <location>
        <position position="323"/>
    </location>
    <ligand>
        <name>UDP-N-acetyl-alpha-D-glucosamine</name>
        <dbReference type="ChEBI" id="CHEBI:57705"/>
    </ligand>
</feature>
<feature type="binding site" evidence="18">
    <location>
        <position position="395"/>
    </location>
    <ligand>
        <name>acetyl-CoA</name>
        <dbReference type="ChEBI" id="CHEBI:57288"/>
    </ligand>
</feature>
<keyword evidence="5 18" id="KW-0808">Transferase</keyword>
<comment type="function">
    <text evidence="17 18">Catalyzes the last two sequential reactions in the de novo biosynthetic pathway for UDP-N-acetylglucosamine (UDP-GlcNAc). The C-terminal domain catalyzes the transfer of acetyl group from acetyl coenzyme A to glucosamine-1-phosphate (GlcN-1-P) to produce N-acetylglucosamine-1-phosphate (GlcNAc-1-P), which is converted into UDP-GlcNAc by the transfer of uridine 5-monophosphate (from uridine 5-triphosphate), a reaction catalyzed by the N-terminal domain.</text>
</comment>
<feature type="binding site" evidence="18">
    <location>
        <begin position="376"/>
        <end position="377"/>
    </location>
    <ligand>
        <name>acetyl-CoA</name>
        <dbReference type="ChEBI" id="CHEBI:57288"/>
    </ligand>
</feature>
<comment type="similarity">
    <text evidence="3 18">In the N-terminal section; belongs to the N-acetylglucosamine-1-phosphate uridyltransferase family.</text>
</comment>
<keyword evidence="7 18" id="KW-0479">Metal-binding</keyword>
<feature type="binding site" evidence="18">
    <location>
        <position position="29"/>
    </location>
    <ligand>
        <name>UDP-N-acetyl-alpha-D-glucosamine</name>
        <dbReference type="ChEBI" id="CHEBI:57705"/>
    </ligand>
</feature>